<feature type="region of interest" description="Disordered" evidence="2">
    <location>
        <begin position="372"/>
        <end position="392"/>
    </location>
</feature>
<dbReference type="Pfam" id="PF00020">
    <property type="entry name" value="TNFR_c6"/>
    <property type="match status" value="1"/>
</dbReference>
<gene>
    <name evidence="6 7" type="primary">tnfrsf8</name>
</gene>
<dbReference type="OrthoDB" id="8633482at2759"/>
<evidence type="ECO:0000313" key="5">
    <source>
        <dbReference type="Proteomes" id="UP000008143"/>
    </source>
</evidence>
<dbReference type="Gene3D" id="2.10.50.10">
    <property type="entry name" value="Tumor Necrosis Factor Receptor, subunit A, domain 2"/>
    <property type="match status" value="2"/>
</dbReference>
<protein>
    <submittedName>
        <fullName evidence="6">Tumor necrosis factor receptor superfamily member 8</fullName>
    </submittedName>
</protein>
<sequence length="608" mass="68852">MAMHVDHETLEEYKEKTGHERPTSALEEYLKQKQTWKNSHPAFSQNYTLMPLEQLQMVRIHRACARPCNKESPRDIVLKFYYEATRDAALQAACLLTSSLFTYIYKLPADIFADLAPTTLQKRRQMKEVAQILQKAKIKYRWGFPFMLHCIINNRYYTFKTADTALLALGKEDLTAPLLATSTTNSPRPHSEWQVTKAEINCLNSKYYNDTLNQWCCNCNQDFVKRYPCVTDERRHCMKPCSKGYYINWEEAIPQCAACVTCSKDHDLIEKQKCSLQSAAICECQPGFYCTLPSINTCARCRPHLKCKPGFGVKKKGTAKSDTECEECPNGTYSNISSAKEGCIPHTESATQIVHKQREATETLLSLNFSPSTEAASKNPSTVPHPGNTVSNPVKMQITTEPLVTTKKLDTEIPVYVVAAIICSTILVIYFLFLWKQVLCKGEQCLLNKNGLASCSFCFGKMTTFFNHIEESKETMFFGKENESKVQTLALESKSCLKEASVPMEKEWLVEEKTDMQSSDQMNNRIEKIYIMKAETVVVGSRQISVSTDSESQSANYQDNTILASHYPEQESSKVSPNELMLSIEEEGKAFIDTEEDTVNISVKSTVN</sequence>
<evidence type="ECO:0000256" key="3">
    <source>
        <dbReference type="SAM" id="Phobius"/>
    </source>
</evidence>
<feature type="disulfide bond" evidence="1">
    <location>
        <begin position="241"/>
        <end position="256"/>
    </location>
</feature>
<dbReference type="CTD" id="943"/>
<keyword evidence="5" id="KW-1185">Reference proteome</keyword>
<comment type="caution">
    <text evidence="1">Lacks conserved residue(s) required for the propagation of feature annotation.</text>
</comment>
<dbReference type="PANTHER" id="PTHR47497:SF1">
    <property type="entry name" value="TUMOR NECROSIS FACTOR RECEPTOR SUPERFAMILY MEMBER 8"/>
    <property type="match status" value="1"/>
</dbReference>
<dbReference type="Gene3D" id="3.30.250.20">
    <property type="entry name" value="L1 transposable element, C-terminal domain"/>
    <property type="match status" value="1"/>
</dbReference>
<dbReference type="PANTHER" id="PTHR47497">
    <property type="entry name" value="TUMOR NECROSIS FACTOR RECEPTOR SUPERFAMILY MEMBER 8"/>
    <property type="match status" value="1"/>
</dbReference>
<dbReference type="RefSeq" id="XP_012822552.3">
    <property type="nucleotide sequence ID" value="XM_012967098.3"/>
</dbReference>
<feature type="repeat" description="TNFR-Cys" evidence="1">
    <location>
        <begin position="283"/>
        <end position="325"/>
    </location>
</feature>
<feature type="domain" description="TNFR-Cys" evidence="4">
    <location>
        <begin position="240"/>
        <end position="282"/>
    </location>
</feature>
<keyword evidence="1" id="KW-1015">Disulfide bond</keyword>
<keyword evidence="3" id="KW-1133">Transmembrane helix</keyword>
<feature type="transmembrane region" description="Helical" evidence="3">
    <location>
        <begin position="413"/>
        <end position="435"/>
    </location>
</feature>
<dbReference type="AGR" id="Xenbase:XB-GENE-990269"/>
<dbReference type="InterPro" id="IPR001368">
    <property type="entry name" value="TNFR/NGFR_Cys_rich_reg"/>
</dbReference>
<keyword evidence="3" id="KW-0812">Transmembrane</keyword>
<dbReference type="Xenbase" id="XB-GENE-990269">
    <property type="gene designation" value="tnfrsf8"/>
</dbReference>
<feature type="domain" description="TNFR-Cys" evidence="4">
    <location>
        <begin position="283"/>
        <end position="325"/>
    </location>
</feature>
<name>A0A8J0SUI6_XENTR</name>
<evidence type="ECO:0000313" key="6">
    <source>
        <dbReference type="RefSeq" id="XP_012822552.3"/>
    </source>
</evidence>
<dbReference type="OMA" id="KGYYINW"/>
<dbReference type="KEGG" id="xtr:100496791"/>
<keyword evidence="3" id="KW-0472">Membrane</keyword>
<accession>A0A8J0SUI6</accession>
<dbReference type="InterPro" id="IPR042566">
    <property type="entry name" value="L1_C"/>
</dbReference>
<dbReference type="SMART" id="SM00208">
    <property type="entry name" value="TNFR"/>
    <property type="match status" value="2"/>
</dbReference>
<evidence type="ECO:0000256" key="2">
    <source>
        <dbReference type="SAM" id="MobiDB-lite"/>
    </source>
</evidence>
<evidence type="ECO:0000256" key="1">
    <source>
        <dbReference type="PROSITE-ProRule" id="PRU00206"/>
    </source>
</evidence>
<reference evidence="6" key="1">
    <citation type="submission" date="2025-08" db="UniProtKB">
        <authorList>
            <consortium name="RefSeq"/>
        </authorList>
    </citation>
    <scope>IDENTIFICATION</scope>
    <source>
        <strain evidence="6">Nigerian</strain>
        <tissue evidence="6">Liver and blood</tissue>
    </source>
</reference>
<evidence type="ECO:0000259" key="4">
    <source>
        <dbReference type="PROSITE" id="PS50050"/>
    </source>
</evidence>
<feature type="disulfide bond" evidence="1">
    <location>
        <begin position="307"/>
        <end position="325"/>
    </location>
</feature>
<proteinExistence type="predicted"/>
<dbReference type="GeneID" id="100496791"/>
<keyword evidence="6" id="KW-0675">Receptor</keyword>
<dbReference type="AlphaFoldDB" id="A0A8J0SUI6"/>
<feature type="region of interest" description="Disordered" evidence="2">
    <location>
        <begin position="1"/>
        <end position="22"/>
    </location>
</feature>
<dbReference type="SUPFAM" id="SSF57586">
    <property type="entry name" value="TNF receptor-like"/>
    <property type="match status" value="1"/>
</dbReference>
<dbReference type="Proteomes" id="UP000008143">
    <property type="component" value="Chromosome 7"/>
</dbReference>
<organism evidence="5 6">
    <name type="scientific">Xenopus tropicalis</name>
    <name type="common">Western clawed frog</name>
    <name type="synonym">Silurana tropicalis</name>
    <dbReference type="NCBI Taxonomy" id="8364"/>
    <lineage>
        <taxon>Eukaryota</taxon>
        <taxon>Metazoa</taxon>
        <taxon>Chordata</taxon>
        <taxon>Craniata</taxon>
        <taxon>Vertebrata</taxon>
        <taxon>Euteleostomi</taxon>
        <taxon>Amphibia</taxon>
        <taxon>Batrachia</taxon>
        <taxon>Anura</taxon>
        <taxon>Pipoidea</taxon>
        <taxon>Pipidae</taxon>
        <taxon>Xenopodinae</taxon>
        <taxon>Xenopus</taxon>
        <taxon>Silurana</taxon>
    </lineage>
</organism>
<evidence type="ECO:0000313" key="7">
    <source>
        <dbReference type="Xenbase" id="XB-GENE-990269"/>
    </source>
</evidence>
<dbReference type="PROSITE" id="PS50050">
    <property type="entry name" value="TNFR_NGFR_2"/>
    <property type="match status" value="2"/>
</dbReference>
<feature type="repeat" description="TNFR-Cys" evidence="1">
    <location>
        <begin position="240"/>
        <end position="282"/>
    </location>
</feature>
<dbReference type="FunFam" id="3.30.250.20:FF:000006">
    <property type="entry name" value="Uncharacterized protein"/>
    <property type="match status" value="1"/>
</dbReference>
<dbReference type="InterPro" id="IPR052862">
    <property type="entry name" value="TNFR_superfamily_member_8"/>
</dbReference>